<evidence type="ECO:0000313" key="1">
    <source>
        <dbReference type="EMBL" id="MBP1991708.1"/>
    </source>
</evidence>
<sequence length="114" mass="13399">MTGLVNWVREHNPQAVIVIIALNGGNPCLYRRIIRRTFSGCITSIVRWRRHVGFIIGMYDYFRHIDRWGIYCLTALKENMINHPYSATAIDGTLWDQRVAAVFIRWMSDKLKCR</sequence>
<evidence type="ECO:0000313" key="2">
    <source>
        <dbReference type="Proteomes" id="UP001519287"/>
    </source>
</evidence>
<comment type="caution">
    <text evidence="1">The sequence shown here is derived from an EMBL/GenBank/DDBJ whole genome shotgun (WGS) entry which is preliminary data.</text>
</comment>
<dbReference type="EMBL" id="JAGGLB010000010">
    <property type="protein sequence ID" value="MBP1991708.1"/>
    <property type="molecule type" value="Genomic_DNA"/>
</dbReference>
<gene>
    <name evidence="1" type="ORF">J2Z66_003315</name>
</gene>
<keyword evidence="2" id="KW-1185">Reference proteome</keyword>
<dbReference type="RefSeq" id="WP_209972445.1">
    <property type="nucleotide sequence ID" value="NZ_JAGGLB010000010.1"/>
</dbReference>
<dbReference type="Proteomes" id="UP001519287">
    <property type="component" value="Unassembled WGS sequence"/>
</dbReference>
<reference evidence="1 2" key="1">
    <citation type="submission" date="2021-03" db="EMBL/GenBank/DDBJ databases">
        <title>Genomic Encyclopedia of Type Strains, Phase IV (KMG-IV): sequencing the most valuable type-strain genomes for metagenomic binning, comparative biology and taxonomic classification.</title>
        <authorList>
            <person name="Goeker M."/>
        </authorList>
    </citation>
    <scope>NUCLEOTIDE SEQUENCE [LARGE SCALE GENOMIC DNA]</scope>
    <source>
        <strain evidence="1 2">DSM 26048</strain>
    </source>
</reference>
<accession>A0ABS4IW19</accession>
<proteinExistence type="predicted"/>
<protein>
    <submittedName>
        <fullName evidence="1">Uncharacterized protein</fullName>
    </submittedName>
</protein>
<organism evidence="1 2">
    <name type="scientific">Paenibacillus eucommiae</name>
    <dbReference type="NCBI Taxonomy" id="1355755"/>
    <lineage>
        <taxon>Bacteria</taxon>
        <taxon>Bacillati</taxon>
        <taxon>Bacillota</taxon>
        <taxon>Bacilli</taxon>
        <taxon>Bacillales</taxon>
        <taxon>Paenibacillaceae</taxon>
        <taxon>Paenibacillus</taxon>
    </lineage>
</organism>
<name>A0ABS4IW19_9BACL</name>